<protein>
    <submittedName>
        <fullName evidence="1">Uncharacterized protein</fullName>
    </submittedName>
</protein>
<evidence type="ECO:0000313" key="2">
    <source>
        <dbReference type="Proteomes" id="UP000054928"/>
    </source>
</evidence>
<dbReference type="AlphaFoldDB" id="A0A0P1AKH8"/>
<keyword evidence="2" id="KW-1185">Reference proteome</keyword>
<dbReference type="EMBL" id="CCYD01000553">
    <property type="protein sequence ID" value="CEG41329.1"/>
    <property type="molecule type" value="Genomic_DNA"/>
</dbReference>
<dbReference type="RefSeq" id="XP_024577698.1">
    <property type="nucleotide sequence ID" value="XM_024727086.1"/>
</dbReference>
<reference evidence="2" key="1">
    <citation type="submission" date="2014-09" db="EMBL/GenBank/DDBJ databases">
        <authorList>
            <person name="Sharma Rahul"/>
            <person name="Thines Marco"/>
        </authorList>
    </citation>
    <scope>NUCLEOTIDE SEQUENCE [LARGE SCALE GENOMIC DNA]</scope>
</reference>
<dbReference type="Proteomes" id="UP000054928">
    <property type="component" value="Unassembled WGS sequence"/>
</dbReference>
<name>A0A0P1AKH8_PLAHL</name>
<sequence length="131" mass="15069">MVGCGTLQRGQMDGDLSNRAFIGEQARANEELKDFFQSYGIDWKCLPPSCGQEDFDVAPNGRGYGTSKSYLIYDYRQVTLALVFKEREGDHRAHVKRDVKDMTFLTHGIIWDLQIKEVTSYSSQRRQHTQN</sequence>
<dbReference type="GeneID" id="36406736"/>
<evidence type="ECO:0000313" key="1">
    <source>
        <dbReference type="EMBL" id="CEG41329.1"/>
    </source>
</evidence>
<organism evidence="1 2">
    <name type="scientific">Plasmopara halstedii</name>
    <name type="common">Downy mildew of sunflower</name>
    <dbReference type="NCBI Taxonomy" id="4781"/>
    <lineage>
        <taxon>Eukaryota</taxon>
        <taxon>Sar</taxon>
        <taxon>Stramenopiles</taxon>
        <taxon>Oomycota</taxon>
        <taxon>Peronosporomycetes</taxon>
        <taxon>Peronosporales</taxon>
        <taxon>Peronosporaceae</taxon>
        <taxon>Plasmopara</taxon>
    </lineage>
</organism>
<accession>A0A0P1AKH8</accession>
<proteinExistence type="predicted"/>